<dbReference type="InterPro" id="IPR004107">
    <property type="entry name" value="Integrase_SAM-like_N"/>
</dbReference>
<evidence type="ECO:0000256" key="9">
    <source>
        <dbReference type="HAMAP-Rule" id="MF_01808"/>
    </source>
</evidence>
<evidence type="ECO:0000256" key="4">
    <source>
        <dbReference type="ARBA" id="ARBA00022829"/>
    </source>
</evidence>
<feature type="active site" evidence="9">
    <location>
        <position position="258"/>
    </location>
</feature>
<dbReference type="GO" id="GO:0051301">
    <property type="term" value="P:cell division"/>
    <property type="evidence" value="ECO:0007669"/>
    <property type="project" value="UniProtKB-KW"/>
</dbReference>
<evidence type="ECO:0000313" key="12">
    <source>
        <dbReference type="EMBL" id="PZP01344.1"/>
    </source>
</evidence>
<sequence>MSDARGTRGATGAGEPRVGGQLDEAIEDFAEYQRVVRGRSAATVRGYCSDLRLLARGVPDFASFTLAELRAWLASAVEEGKSRSTLARRTAALRAFSSWATREGYLDVDVAQRLATPAVGKHLPTVMSPAKAGELMMNAVSSDEAHFLRDSAMLEFLYATGTRVAELVGLDIDDLDLSRRTARVTGKGNKQRVVPFGESAADALGQWLEVGRPHLAGDIPAVFVGTRGGRIDPRQVRRVVEKAAQVTGAPGLTPHGLRHSAATHLLEGGADLRVVQELLGHSSLQTTQVYTHVSAQRLKDVYARAHPRA</sequence>
<name>A0A2W5B6K4_9CORY</name>
<dbReference type="EMBL" id="QFNY01000076">
    <property type="protein sequence ID" value="PZP01344.1"/>
    <property type="molecule type" value="Genomic_DNA"/>
</dbReference>
<dbReference type="InterPro" id="IPR011010">
    <property type="entry name" value="DNA_brk_join_enz"/>
</dbReference>
<comment type="subunit">
    <text evidence="9">Forms a cyclic heterotetrameric complex composed of two molecules of XerC and two molecules of XerD.</text>
</comment>
<evidence type="ECO:0000256" key="1">
    <source>
        <dbReference type="ARBA" id="ARBA00004496"/>
    </source>
</evidence>
<feature type="active site" evidence="9">
    <location>
        <position position="187"/>
    </location>
</feature>
<organism evidence="12 13">
    <name type="scientific">Corynebacterium urealyticum</name>
    <dbReference type="NCBI Taxonomy" id="43771"/>
    <lineage>
        <taxon>Bacteria</taxon>
        <taxon>Bacillati</taxon>
        <taxon>Actinomycetota</taxon>
        <taxon>Actinomycetes</taxon>
        <taxon>Mycobacteriales</taxon>
        <taxon>Corynebacteriaceae</taxon>
        <taxon>Corynebacterium</taxon>
    </lineage>
</organism>
<keyword evidence="7 9" id="KW-0233">DNA recombination</keyword>
<keyword evidence="8 9" id="KW-0131">Cell cycle</keyword>
<evidence type="ECO:0000256" key="7">
    <source>
        <dbReference type="ARBA" id="ARBA00023172"/>
    </source>
</evidence>
<dbReference type="PANTHER" id="PTHR30349">
    <property type="entry name" value="PHAGE INTEGRASE-RELATED"/>
    <property type="match status" value="1"/>
</dbReference>
<dbReference type="NCBIfam" id="NF001399">
    <property type="entry name" value="PRK00283.1"/>
    <property type="match status" value="1"/>
</dbReference>
<dbReference type="HAMAP" id="MF_01808">
    <property type="entry name" value="Recomb_XerC_XerD"/>
    <property type="match status" value="1"/>
</dbReference>
<feature type="active site" evidence="9">
    <location>
        <position position="255"/>
    </location>
</feature>
<keyword evidence="3 9" id="KW-0132">Cell division</keyword>
<comment type="function">
    <text evidence="9">Site-specific tyrosine recombinase, which acts by catalyzing the cutting and rejoining of the recombining DNA molecules. The XerC-XerD complex is essential to convert dimers of the bacterial chromosome into monomers to permit their segregation at cell division. It also contributes to the segregational stability of plasmids.</text>
</comment>
<evidence type="ECO:0000256" key="8">
    <source>
        <dbReference type="ARBA" id="ARBA00023306"/>
    </source>
</evidence>
<reference evidence="12 13" key="1">
    <citation type="submission" date="2017-11" db="EMBL/GenBank/DDBJ databases">
        <title>Infants hospitalized years apart are colonized by the same room-sourced microbial strains.</title>
        <authorList>
            <person name="Brooks B."/>
            <person name="Olm M.R."/>
            <person name="Firek B.A."/>
            <person name="Baker R."/>
            <person name="Thomas B.C."/>
            <person name="Morowitz M.J."/>
            <person name="Banfield J.F."/>
        </authorList>
    </citation>
    <scope>NUCLEOTIDE SEQUENCE [LARGE SCALE GENOMIC DNA]</scope>
    <source>
        <strain evidence="12">S2_012_000_R3_87</strain>
    </source>
</reference>
<dbReference type="InterPro" id="IPR013762">
    <property type="entry name" value="Integrase-like_cat_sf"/>
</dbReference>
<feature type="domain" description="Core-binding (CB)" evidence="11">
    <location>
        <begin position="20"/>
        <end position="101"/>
    </location>
</feature>
<evidence type="ECO:0000256" key="2">
    <source>
        <dbReference type="ARBA" id="ARBA00022490"/>
    </source>
</evidence>
<comment type="caution">
    <text evidence="12">The sequence shown here is derived from an EMBL/GenBank/DDBJ whole genome shotgun (WGS) entry which is preliminary data.</text>
</comment>
<feature type="active site" description="O-(3'-phospho-DNA)-tyrosine intermediate" evidence="9">
    <location>
        <position position="290"/>
    </location>
</feature>
<dbReference type="Gene3D" id="1.10.150.130">
    <property type="match status" value="1"/>
</dbReference>
<dbReference type="GO" id="GO:0009037">
    <property type="term" value="F:tyrosine-based site-specific recombinase activity"/>
    <property type="evidence" value="ECO:0007669"/>
    <property type="project" value="UniProtKB-UniRule"/>
</dbReference>
<feature type="domain" description="Tyr recombinase" evidence="10">
    <location>
        <begin position="122"/>
        <end position="303"/>
    </location>
</feature>
<dbReference type="InterPro" id="IPR002104">
    <property type="entry name" value="Integrase_catalytic"/>
</dbReference>
<evidence type="ECO:0000259" key="10">
    <source>
        <dbReference type="PROSITE" id="PS51898"/>
    </source>
</evidence>
<dbReference type="GO" id="GO:0007059">
    <property type="term" value="P:chromosome segregation"/>
    <property type="evidence" value="ECO:0007669"/>
    <property type="project" value="UniProtKB-UniRule"/>
</dbReference>
<dbReference type="Pfam" id="PF02899">
    <property type="entry name" value="Phage_int_SAM_1"/>
    <property type="match status" value="1"/>
</dbReference>
<comment type="subcellular location">
    <subcellularLocation>
        <location evidence="1 9">Cytoplasm</location>
    </subcellularLocation>
</comment>
<evidence type="ECO:0000259" key="11">
    <source>
        <dbReference type="PROSITE" id="PS51900"/>
    </source>
</evidence>
<keyword evidence="6 9" id="KW-0238">DNA-binding</keyword>
<dbReference type="Pfam" id="PF00589">
    <property type="entry name" value="Phage_integrase"/>
    <property type="match status" value="1"/>
</dbReference>
<dbReference type="Proteomes" id="UP000249451">
    <property type="component" value="Unassembled WGS sequence"/>
</dbReference>
<dbReference type="PANTHER" id="PTHR30349:SF77">
    <property type="entry name" value="TYROSINE RECOMBINASE XERC"/>
    <property type="match status" value="1"/>
</dbReference>
<dbReference type="InterPro" id="IPR023009">
    <property type="entry name" value="Tyrosine_recombinase_XerC/XerD"/>
</dbReference>
<dbReference type="GO" id="GO:0006313">
    <property type="term" value="P:DNA transposition"/>
    <property type="evidence" value="ECO:0007669"/>
    <property type="project" value="UniProtKB-UniRule"/>
</dbReference>
<dbReference type="InterPro" id="IPR050090">
    <property type="entry name" value="Tyrosine_recombinase_XerCD"/>
</dbReference>
<dbReference type="Gene3D" id="1.10.443.10">
    <property type="entry name" value="Intergrase catalytic core"/>
    <property type="match status" value="1"/>
</dbReference>
<feature type="active site" evidence="9">
    <location>
        <position position="281"/>
    </location>
</feature>
<dbReference type="InterPro" id="IPR010998">
    <property type="entry name" value="Integrase_recombinase_N"/>
</dbReference>
<comment type="similarity">
    <text evidence="9">Belongs to the 'phage' integrase family. XerC subfamily.</text>
</comment>
<dbReference type="AlphaFoldDB" id="A0A2W5B6K4"/>
<proteinExistence type="inferred from homology"/>
<dbReference type="CDD" id="cd00798">
    <property type="entry name" value="INT_XerDC_C"/>
    <property type="match status" value="1"/>
</dbReference>
<evidence type="ECO:0000256" key="3">
    <source>
        <dbReference type="ARBA" id="ARBA00022618"/>
    </source>
</evidence>
<keyword evidence="2 9" id="KW-0963">Cytoplasm</keyword>
<evidence type="ECO:0000256" key="6">
    <source>
        <dbReference type="ARBA" id="ARBA00023125"/>
    </source>
</evidence>
<feature type="active site" evidence="9">
    <location>
        <position position="163"/>
    </location>
</feature>
<accession>A0A2W5B6K4</accession>
<dbReference type="SUPFAM" id="SSF56349">
    <property type="entry name" value="DNA breaking-rejoining enzymes"/>
    <property type="match status" value="1"/>
</dbReference>
<dbReference type="GO" id="GO:0005737">
    <property type="term" value="C:cytoplasm"/>
    <property type="evidence" value="ECO:0007669"/>
    <property type="project" value="UniProtKB-SubCell"/>
</dbReference>
<protein>
    <recommendedName>
        <fullName evidence="9">Tyrosine recombinase XerC</fullName>
    </recommendedName>
</protein>
<dbReference type="PROSITE" id="PS51898">
    <property type="entry name" value="TYR_RECOMBINASE"/>
    <property type="match status" value="1"/>
</dbReference>
<gene>
    <name evidence="9" type="primary">xerC</name>
    <name evidence="12" type="ORF">DI609_04330</name>
</gene>
<dbReference type="GO" id="GO:0003677">
    <property type="term" value="F:DNA binding"/>
    <property type="evidence" value="ECO:0007669"/>
    <property type="project" value="UniProtKB-UniRule"/>
</dbReference>
<evidence type="ECO:0000313" key="13">
    <source>
        <dbReference type="Proteomes" id="UP000249451"/>
    </source>
</evidence>
<dbReference type="InterPro" id="IPR044068">
    <property type="entry name" value="CB"/>
</dbReference>
<keyword evidence="5 9" id="KW-0229">DNA integration</keyword>
<dbReference type="PROSITE" id="PS51900">
    <property type="entry name" value="CB"/>
    <property type="match status" value="1"/>
</dbReference>
<keyword evidence="4 9" id="KW-0159">Chromosome partition</keyword>
<evidence type="ECO:0000256" key="5">
    <source>
        <dbReference type="ARBA" id="ARBA00022908"/>
    </source>
</evidence>